<protein>
    <recommendedName>
        <fullName evidence="3">Fe2OG dioxygenase domain-containing protein</fullName>
    </recommendedName>
</protein>
<dbReference type="Proteomes" id="UP001303115">
    <property type="component" value="Unassembled WGS sequence"/>
</dbReference>
<dbReference type="PANTHER" id="PTHR33099:SF7">
    <property type="entry name" value="MYND-TYPE DOMAIN-CONTAINING PROTEIN"/>
    <property type="match status" value="1"/>
</dbReference>
<accession>A0AAN6PGN1</accession>
<evidence type="ECO:0000313" key="2">
    <source>
        <dbReference type="Proteomes" id="UP001303115"/>
    </source>
</evidence>
<proteinExistence type="predicted"/>
<reference evidence="2" key="1">
    <citation type="journal article" date="2023" name="Mol. Phylogenet. Evol.">
        <title>Genome-scale phylogeny and comparative genomics of the fungal order Sordariales.</title>
        <authorList>
            <person name="Hensen N."/>
            <person name="Bonometti L."/>
            <person name="Westerberg I."/>
            <person name="Brannstrom I.O."/>
            <person name="Guillou S."/>
            <person name="Cros-Aarteil S."/>
            <person name="Calhoun S."/>
            <person name="Haridas S."/>
            <person name="Kuo A."/>
            <person name="Mondo S."/>
            <person name="Pangilinan J."/>
            <person name="Riley R."/>
            <person name="LaButti K."/>
            <person name="Andreopoulos B."/>
            <person name="Lipzen A."/>
            <person name="Chen C."/>
            <person name="Yan M."/>
            <person name="Daum C."/>
            <person name="Ng V."/>
            <person name="Clum A."/>
            <person name="Steindorff A."/>
            <person name="Ohm R.A."/>
            <person name="Martin F."/>
            <person name="Silar P."/>
            <person name="Natvig D.O."/>
            <person name="Lalanne C."/>
            <person name="Gautier V."/>
            <person name="Ament-Velasquez S.L."/>
            <person name="Kruys A."/>
            <person name="Hutchinson M.I."/>
            <person name="Powell A.J."/>
            <person name="Barry K."/>
            <person name="Miller A.N."/>
            <person name="Grigoriev I.V."/>
            <person name="Debuchy R."/>
            <person name="Gladieux P."/>
            <person name="Hiltunen Thoren M."/>
            <person name="Johannesson H."/>
        </authorList>
    </citation>
    <scope>NUCLEOTIDE SEQUENCE [LARGE SCALE GENOMIC DNA]</scope>
    <source>
        <strain evidence="2">CBS 284.82</strain>
    </source>
</reference>
<evidence type="ECO:0000313" key="1">
    <source>
        <dbReference type="EMBL" id="KAK4039660.1"/>
    </source>
</evidence>
<gene>
    <name evidence="1" type="ORF">C8A01DRAFT_16385</name>
</gene>
<comment type="caution">
    <text evidence="1">The sequence shown here is derived from an EMBL/GenBank/DDBJ whole genome shotgun (WGS) entry which is preliminary data.</text>
</comment>
<name>A0AAN6PGN1_9PEZI</name>
<evidence type="ECO:0008006" key="3">
    <source>
        <dbReference type="Google" id="ProtNLM"/>
    </source>
</evidence>
<dbReference type="EMBL" id="MU854395">
    <property type="protein sequence ID" value="KAK4039660.1"/>
    <property type="molecule type" value="Genomic_DNA"/>
</dbReference>
<keyword evidence="2" id="KW-1185">Reference proteome</keyword>
<feature type="non-terminal residue" evidence="1">
    <location>
        <position position="1"/>
    </location>
</feature>
<sequence length="337" mass="36811">SSEAETRQERDQLAFATVSDALAKQAGKSVFAVGGKIKVDNLAGVGSNVSETSPIVLRCDSGKLNHCHKASLPVLANDSASEEAFAKLLKDSEPATYGVGSKEVFDETYRKAGKMSAARFSTNLNPYEHGVIDAISQALTHRNHRGIRAELYNLNLATRHRGREVTFDWASNNATSIQWAAFFSDCEHEVLEVTSGYRLTLAYNLYWTSSGPASMADNLDVLEPESLHFFSALQALLQCPDFLPNGGLLGFTCTHAYPHTSNSAATTLHHTLKGLDMLVYQALKRLTGSVKVTHALDDQLFQDWRLDCGEDIEGKIPKLSYTNPATIGTRNGYPRVG</sequence>
<dbReference type="AlphaFoldDB" id="A0AAN6PGN1"/>
<dbReference type="PANTHER" id="PTHR33099">
    <property type="entry name" value="FE2OG DIOXYGENASE DOMAIN-CONTAINING PROTEIN"/>
    <property type="match status" value="1"/>
</dbReference>
<organism evidence="1 2">
    <name type="scientific">Parachaetomium inaequale</name>
    <dbReference type="NCBI Taxonomy" id="2588326"/>
    <lineage>
        <taxon>Eukaryota</taxon>
        <taxon>Fungi</taxon>
        <taxon>Dikarya</taxon>
        <taxon>Ascomycota</taxon>
        <taxon>Pezizomycotina</taxon>
        <taxon>Sordariomycetes</taxon>
        <taxon>Sordariomycetidae</taxon>
        <taxon>Sordariales</taxon>
        <taxon>Chaetomiaceae</taxon>
        <taxon>Parachaetomium</taxon>
    </lineage>
</organism>